<dbReference type="PROSITE" id="PS50929">
    <property type="entry name" value="ABC_TM1F"/>
    <property type="match status" value="1"/>
</dbReference>
<feature type="transmembrane region" description="Helical" evidence="8">
    <location>
        <begin position="569"/>
        <end position="596"/>
    </location>
</feature>
<dbReference type="InterPro" id="IPR003593">
    <property type="entry name" value="AAA+_ATPase"/>
</dbReference>
<feature type="transmembrane region" description="Helical" evidence="8">
    <location>
        <begin position="444"/>
        <end position="467"/>
    </location>
</feature>
<dbReference type="InterPro" id="IPR003439">
    <property type="entry name" value="ABC_transporter-like_ATP-bd"/>
</dbReference>
<evidence type="ECO:0000256" key="2">
    <source>
        <dbReference type="ARBA" id="ARBA00022692"/>
    </source>
</evidence>
<dbReference type="InterPro" id="IPR027417">
    <property type="entry name" value="P-loop_NTPase"/>
</dbReference>
<dbReference type="InterPro" id="IPR036640">
    <property type="entry name" value="ABC1_TM_sf"/>
</dbReference>
<dbReference type="EMBL" id="FWFS01000001">
    <property type="protein sequence ID" value="SLN19486.1"/>
    <property type="molecule type" value="Genomic_DNA"/>
</dbReference>
<feature type="domain" description="ABC transporter" evidence="9">
    <location>
        <begin position="652"/>
        <end position="884"/>
    </location>
</feature>
<keyword evidence="4 11" id="KW-0067">ATP-binding</keyword>
<evidence type="ECO:0000256" key="1">
    <source>
        <dbReference type="ARBA" id="ARBA00004651"/>
    </source>
</evidence>
<feature type="transmembrane region" description="Helical" evidence="8">
    <location>
        <begin position="338"/>
        <end position="360"/>
    </location>
</feature>
<evidence type="ECO:0000313" key="12">
    <source>
        <dbReference type="Proteomes" id="UP000193862"/>
    </source>
</evidence>
<evidence type="ECO:0000256" key="4">
    <source>
        <dbReference type="ARBA" id="ARBA00022840"/>
    </source>
</evidence>
<evidence type="ECO:0000256" key="7">
    <source>
        <dbReference type="SAM" id="MobiDB-lite"/>
    </source>
</evidence>
<dbReference type="Pfam" id="PF00664">
    <property type="entry name" value="ABC_membrane"/>
    <property type="match status" value="1"/>
</dbReference>
<keyword evidence="3" id="KW-0547">Nucleotide-binding</keyword>
<dbReference type="SUPFAM" id="SSF90123">
    <property type="entry name" value="ABC transporter transmembrane region"/>
    <property type="match status" value="1"/>
</dbReference>
<evidence type="ECO:0000259" key="9">
    <source>
        <dbReference type="PROSITE" id="PS50893"/>
    </source>
</evidence>
<sequence length="884" mass="94569">MTKPPKLTFKPGGAKAHAKAREAENRARAAAEAEAERAAQEAARQPTATGAAGRKGGVSLSLGVLKPATPAPKPAPKSTSAAKAPVTLTLGTPSPLAPATATPIDKTPTAQVKRKLATPAQADPKIITPQFGQSSAVATPAPTSAPKSAPKPFSVAPPSAVAGPKAGPPDPASPRPVQTSAVFTRRLVQRAELLASFAAVLGVTAMVSDLTECLAQSGDDSTPPEALAGALEFIGLQTEVSVVEALTARIWPAIAQMTSGQLVLVLAQDGDVLTIFDRTCPDNRAEVPLHEFGPFFSGIVVRAGKSLHAIAREHVPTTPTDHWFWGQFRAFRKPIGEIALGSLVANMLAVGVALFSLQVYDRVIPHQSQATLWVLAFGAFLAIAMEGILKLARSRLMDNAGRQIEMKVQAMLLDRILGMRSDGRPASPSGLFASMREFSSVREFFTASTIGTITDVPFIFLFLFLVASIAGNLMWVLVAGGILMVLPGYFFQKRMMALTQATQGASAKASRILHEAIYELDTVKTTRGEDRIRRIWDELNLLSSSKSSEQRKLAAILTFWSQGVQQLTYIAAVVIGTYLVFAGEFTVGTIIATGILTSRTLAPLSSLAGTMARWSNVKTALQGLDAIVQSPQEQAQGRSYIRKEALQGAFELRGVEFHYDADSAATVEVAGISIKAGQKIAVLGSNGSGKSTLLKLLAGLYAPQKGRILLDGVDIAQIDPRDLRRQIGYLGQDVRLFAGSLRENLNLTGLERDEHRMLDALDFAGLGPFVRSHPKGLDLEIRDGGEGLSIGQRQSIGWARLWMQDPVICLLDEPTAALDQTLETTLVSRLETWLAQRSAVIATHRLPILKLTERTVILQNGRLIVDGPRDEVVAHLTRQSGDRA</sequence>
<dbReference type="Gene3D" id="3.40.50.300">
    <property type="entry name" value="P-loop containing nucleotide triphosphate hydrolases"/>
    <property type="match status" value="1"/>
</dbReference>
<keyword evidence="12" id="KW-1185">Reference proteome</keyword>
<dbReference type="GO" id="GO:0005886">
    <property type="term" value="C:plasma membrane"/>
    <property type="evidence" value="ECO:0007669"/>
    <property type="project" value="UniProtKB-SubCell"/>
</dbReference>
<accession>A0A1Y5RLS9</accession>
<dbReference type="SMART" id="SM00382">
    <property type="entry name" value="AAA"/>
    <property type="match status" value="1"/>
</dbReference>
<feature type="transmembrane region" description="Helical" evidence="8">
    <location>
        <begin position="372"/>
        <end position="392"/>
    </location>
</feature>
<dbReference type="PANTHER" id="PTHR43394">
    <property type="entry name" value="ATP-DEPENDENT PERMEASE MDL1, MITOCHONDRIAL"/>
    <property type="match status" value="1"/>
</dbReference>
<feature type="transmembrane region" description="Helical" evidence="8">
    <location>
        <begin position="473"/>
        <end position="491"/>
    </location>
</feature>
<feature type="domain" description="ABC transmembrane type-1" evidence="10">
    <location>
        <begin position="338"/>
        <end position="616"/>
    </location>
</feature>
<evidence type="ECO:0000313" key="11">
    <source>
        <dbReference type="EMBL" id="SLN19486.1"/>
    </source>
</evidence>
<feature type="compositionally biased region" description="Basic and acidic residues" evidence="7">
    <location>
        <begin position="19"/>
        <end position="39"/>
    </location>
</feature>
<dbReference type="InterPro" id="IPR039421">
    <property type="entry name" value="Type_1_exporter"/>
</dbReference>
<evidence type="ECO:0000256" key="8">
    <source>
        <dbReference type="SAM" id="Phobius"/>
    </source>
</evidence>
<dbReference type="SUPFAM" id="SSF52540">
    <property type="entry name" value="P-loop containing nucleoside triphosphate hydrolases"/>
    <property type="match status" value="1"/>
</dbReference>
<dbReference type="Proteomes" id="UP000193862">
    <property type="component" value="Unassembled WGS sequence"/>
</dbReference>
<dbReference type="Gene3D" id="1.20.1560.10">
    <property type="entry name" value="ABC transporter type 1, transmembrane domain"/>
    <property type="match status" value="1"/>
</dbReference>
<evidence type="ECO:0000256" key="5">
    <source>
        <dbReference type="ARBA" id="ARBA00022989"/>
    </source>
</evidence>
<evidence type="ECO:0000256" key="6">
    <source>
        <dbReference type="ARBA" id="ARBA00023136"/>
    </source>
</evidence>
<name>A0A1Y5RLS9_9RHOB</name>
<reference evidence="11 12" key="1">
    <citation type="submission" date="2017-03" db="EMBL/GenBank/DDBJ databases">
        <authorList>
            <person name="Afonso C.L."/>
            <person name="Miller P.J."/>
            <person name="Scott M.A."/>
            <person name="Spackman E."/>
            <person name="Goraichik I."/>
            <person name="Dimitrov K.M."/>
            <person name="Suarez D.L."/>
            <person name="Swayne D.E."/>
        </authorList>
    </citation>
    <scope>NUCLEOTIDE SEQUENCE [LARGE SCALE GENOMIC DNA]</scope>
    <source>
        <strain evidence="11 12">CECT 8620</strain>
    </source>
</reference>
<evidence type="ECO:0000256" key="3">
    <source>
        <dbReference type="ARBA" id="ARBA00022741"/>
    </source>
</evidence>
<dbReference type="GO" id="GO:0005524">
    <property type="term" value="F:ATP binding"/>
    <property type="evidence" value="ECO:0007669"/>
    <property type="project" value="UniProtKB-KW"/>
</dbReference>
<organism evidence="11 12">
    <name type="scientific">Aquimixticola soesokkakensis</name>
    <dbReference type="NCBI Taxonomy" id="1519096"/>
    <lineage>
        <taxon>Bacteria</taxon>
        <taxon>Pseudomonadati</taxon>
        <taxon>Pseudomonadota</taxon>
        <taxon>Alphaproteobacteria</taxon>
        <taxon>Rhodobacterales</taxon>
        <taxon>Paracoccaceae</taxon>
        <taxon>Aquimixticola</taxon>
    </lineage>
</organism>
<comment type="subcellular location">
    <subcellularLocation>
        <location evidence="1">Cell membrane</location>
        <topology evidence="1">Multi-pass membrane protein</topology>
    </subcellularLocation>
</comment>
<keyword evidence="5 8" id="KW-1133">Transmembrane helix</keyword>
<feature type="region of interest" description="Disordered" evidence="7">
    <location>
        <begin position="1"/>
        <end position="178"/>
    </location>
</feature>
<dbReference type="GO" id="GO:0015421">
    <property type="term" value="F:ABC-type oligopeptide transporter activity"/>
    <property type="evidence" value="ECO:0007669"/>
    <property type="project" value="TreeGrafter"/>
</dbReference>
<keyword evidence="6 8" id="KW-0472">Membrane</keyword>
<keyword evidence="2 8" id="KW-0812">Transmembrane</keyword>
<feature type="compositionally biased region" description="Low complexity" evidence="7">
    <location>
        <begin position="76"/>
        <end position="103"/>
    </location>
</feature>
<dbReference type="GO" id="GO:0016887">
    <property type="term" value="F:ATP hydrolysis activity"/>
    <property type="evidence" value="ECO:0007669"/>
    <property type="project" value="InterPro"/>
</dbReference>
<gene>
    <name evidence="11" type="primary">apxIB_1</name>
    <name evidence="11" type="ORF">AQS8620_00470</name>
</gene>
<dbReference type="Pfam" id="PF00005">
    <property type="entry name" value="ABC_tran"/>
    <property type="match status" value="1"/>
</dbReference>
<proteinExistence type="predicted"/>
<dbReference type="PROSITE" id="PS50893">
    <property type="entry name" value="ABC_TRANSPORTER_2"/>
    <property type="match status" value="1"/>
</dbReference>
<dbReference type="PANTHER" id="PTHR43394:SF1">
    <property type="entry name" value="ATP-BINDING CASSETTE SUB-FAMILY B MEMBER 10, MITOCHONDRIAL"/>
    <property type="match status" value="1"/>
</dbReference>
<dbReference type="InterPro" id="IPR011527">
    <property type="entry name" value="ABC1_TM_dom"/>
</dbReference>
<feature type="compositionally biased region" description="Low complexity" evidence="7">
    <location>
        <begin position="134"/>
        <end position="165"/>
    </location>
</feature>
<evidence type="ECO:0000259" key="10">
    <source>
        <dbReference type="PROSITE" id="PS50929"/>
    </source>
</evidence>
<protein>
    <submittedName>
        <fullName evidence="11">Toxin RTX-I translocation ATP-binding protein</fullName>
    </submittedName>
</protein>
<dbReference type="AlphaFoldDB" id="A0A1Y5RLS9"/>